<dbReference type="PANTHER" id="PTHR33018">
    <property type="entry name" value="OS10G0338966 PROTEIN-RELATED"/>
    <property type="match status" value="1"/>
</dbReference>
<reference evidence="2" key="2">
    <citation type="submission" date="2021-03" db="UniProtKB">
        <authorList>
            <consortium name="EnsemblPlants"/>
        </authorList>
    </citation>
    <scope>IDENTIFICATION</scope>
</reference>
<dbReference type="InterPro" id="IPR004252">
    <property type="entry name" value="Probable_transposase_24"/>
</dbReference>
<dbReference type="PANTHER" id="PTHR33018:SF31">
    <property type="entry name" value="TRANSPOSASE, PTTA_EN_SPM, PLANT"/>
    <property type="match status" value="1"/>
</dbReference>
<feature type="compositionally biased region" description="Polar residues" evidence="1">
    <location>
        <begin position="449"/>
        <end position="460"/>
    </location>
</feature>
<dbReference type="EnsemblPlants" id="AUR62022811-RA">
    <property type="protein sequence ID" value="AUR62022811-RA:cds"/>
    <property type="gene ID" value="AUR62022811"/>
</dbReference>
<reference evidence="2" key="1">
    <citation type="journal article" date="2017" name="Nature">
        <title>The genome of Chenopodium quinoa.</title>
        <authorList>
            <person name="Jarvis D.E."/>
            <person name="Ho Y.S."/>
            <person name="Lightfoot D.J."/>
            <person name="Schmoeckel S.M."/>
            <person name="Li B."/>
            <person name="Borm T.J.A."/>
            <person name="Ohyanagi H."/>
            <person name="Mineta K."/>
            <person name="Michell C.T."/>
            <person name="Saber N."/>
            <person name="Kharbatia N.M."/>
            <person name="Rupper R.R."/>
            <person name="Sharp A.R."/>
            <person name="Dally N."/>
            <person name="Boughton B.A."/>
            <person name="Woo Y.H."/>
            <person name="Gao G."/>
            <person name="Schijlen E.G.W.M."/>
            <person name="Guo X."/>
            <person name="Momin A.A."/>
            <person name="Negrao S."/>
            <person name="Al-Babili S."/>
            <person name="Gehring C."/>
            <person name="Roessner U."/>
            <person name="Jung C."/>
            <person name="Murphy K."/>
            <person name="Arold S.T."/>
            <person name="Gojobori T."/>
            <person name="van der Linden C.G."/>
            <person name="van Loo E.N."/>
            <person name="Jellen E.N."/>
            <person name="Maughan P.J."/>
            <person name="Tester M."/>
        </authorList>
    </citation>
    <scope>NUCLEOTIDE SEQUENCE [LARGE SCALE GENOMIC DNA]</scope>
    <source>
        <strain evidence="2">cv. PI 614886</strain>
    </source>
</reference>
<sequence>MAKLKKRRLAEVASRRAAEVASVQAAEVASGQAAEVASGQVAAVTSGQGVEMTSEQIAEVIAEVTGRTVLAAVRKVIQKGEKIRLEWNAAKIPCGDHRPIFATLIGVIVRERVSITYEEWSHVPAELLNEVYDDITKGFIVLPDRKKWILRRAAERWRAFKARLVKKYLYKRSGMIRKKVPLKYSFISQNDWEKFTAYCTSDKFKELSEKNREKANMKTSRYRGGRKGYQHFEQEIAKEFEAQGIHIDKVPRHLTWLKAHENKADQTYAPGDMEIAEAIKTLDAQAKKGDLSATGRDDILAKVLKKPEHGGCVRGVGSGISNKEYFGFAGRPKVGQMLDQIQALQSQVTRMANMQNFMMAYFMACNQPSIMQPNPEQMRQLMAGGSGFGFGQSNGNNSQSGQLGGFGGQFGGSSGPWGGFGQLNPFGSGGPFAGGGPFGGGGPFSGNGQNVPDPSVSSEPQARLHCEPLVSSEPQARLHIELEKSCVPESQTVTKKGRTLRKRRK</sequence>
<dbReference type="Pfam" id="PF03004">
    <property type="entry name" value="Transposase_24"/>
    <property type="match status" value="1"/>
</dbReference>
<accession>A0A803M3L2</accession>
<keyword evidence="3" id="KW-1185">Reference proteome</keyword>
<evidence type="ECO:0000256" key="1">
    <source>
        <dbReference type="SAM" id="MobiDB-lite"/>
    </source>
</evidence>
<proteinExistence type="predicted"/>
<feature type="compositionally biased region" description="Gly residues" evidence="1">
    <location>
        <begin position="402"/>
        <end position="445"/>
    </location>
</feature>
<protein>
    <recommendedName>
        <fullName evidence="4">Transposase</fullName>
    </recommendedName>
</protein>
<name>A0A803M3L2_CHEQI</name>
<evidence type="ECO:0000313" key="2">
    <source>
        <dbReference type="EnsemblPlants" id="AUR62022811-RA:cds"/>
    </source>
</evidence>
<dbReference type="Gramene" id="AUR62022811-RA">
    <property type="protein sequence ID" value="AUR62022811-RA:cds"/>
    <property type="gene ID" value="AUR62022811"/>
</dbReference>
<feature type="region of interest" description="Disordered" evidence="1">
    <location>
        <begin position="385"/>
        <end position="462"/>
    </location>
</feature>
<dbReference type="OMA" id="LHCEPLV"/>
<evidence type="ECO:0000313" key="3">
    <source>
        <dbReference type="Proteomes" id="UP000596660"/>
    </source>
</evidence>
<dbReference type="Proteomes" id="UP000596660">
    <property type="component" value="Unplaced"/>
</dbReference>
<dbReference type="AlphaFoldDB" id="A0A803M3L2"/>
<evidence type="ECO:0008006" key="4">
    <source>
        <dbReference type="Google" id="ProtNLM"/>
    </source>
</evidence>
<organism evidence="2 3">
    <name type="scientific">Chenopodium quinoa</name>
    <name type="common">Quinoa</name>
    <dbReference type="NCBI Taxonomy" id="63459"/>
    <lineage>
        <taxon>Eukaryota</taxon>
        <taxon>Viridiplantae</taxon>
        <taxon>Streptophyta</taxon>
        <taxon>Embryophyta</taxon>
        <taxon>Tracheophyta</taxon>
        <taxon>Spermatophyta</taxon>
        <taxon>Magnoliopsida</taxon>
        <taxon>eudicotyledons</taxon>
        <taxon>Gunneridae</taxon>
        <taxon>Pentapetalae</taxon>
        <taxon>Caryophyllales</taxon>
        <taxon>Chenopodiaceae</taxon>
        <taxon>Chenopodioideae</taxon>
        <taxon>Atripliceae</taxon>
        <taxon>Chenopodium</taxon>
    </lineage>
</organism>